<evidence type="ECO:0000313" key="1">
    <source>
        <dbReference type="EMBL" id="TGX99299.1"/>
    </source>
</evidence>
<sequence>MSELKPYKEQESTKEMVGEPIVAYTASDKGNLDIVIGKRDGIECAISGEELLSRLRPRIKALFE</sequence>
<dbReference type="RefSeq" id="WP_136011374.1">
    <property type="nucleotide sequence ID" value="NZ_SRYZ01000067.1"/>
</dbReference>
<keyword evidence="2" id="KW-1185">Reference proteome</keyword>
<accession>A0A4V3RA21</accession>
<proteinExistence type="predicted"/>
<dbReference type="AlphaFoldDB" id="A0A4V3RA21"/>
<protein>
    <submittedName>
        <fullName evidence="1">Uncharacterized protein</fullName>
    </submittedName>
</protein>
<evidence type="ECO:0000313" key="2">
    <source>
        <dbReference type="Proteomes" id="UP000310532"/>
    </source>
</evidence>
<reference evidence="1 2" key="1">
    <citation type="submission" date="2019-04" db="EMBL/GenBank/DDBJ databases">
        <title>Microbes associate with the intestines of laboratory mice.</title>
        <authorList>
            <person name="Navarre W."/>
            <person name="Wong E."/>
            <person name="Huang K."/>
            <person name="Tropini C."/>
            <person name="Ng K."/>
            <person name="Yu B."/>
        </authorList>
    </citation>
    <scope>NUCLEOTIDE SEQUENCE [LARGE SCALE GENOMIC DNA]</scope>
    <source>
        <strain evidence="1 2">NM69_E16B</strain>
    </source>
</reference>
<organism evidence="1 2">
    <name type="scientific">Bacteroides muris</name>
    <name type="common">ex Afrizal et al. 2022</name>
    <dbReference type="NCBI Taxonomy" id="2516960"/>
    <lineage>
        <taxon>Bacteria</taxon>
        <taxon>Pseudomonadati</taxon>
        <taxon>Bacteroidota</taxon>
        <taxon>Bacteroidia</taxon>
        <taxon>Bacteroidales</taxon>
        <taxon>Bacteroidaceae</taxon>
        <taxon>Bacteroides</taxon>
    </lineage>
</organism>
<comment type="caution">
    <text evidence="1">The sequence shown here is derived from an EMBL/GenBank/DDBJ whole genome shotgun (WGS) entry which is preliminary data.</text>
</comment>
<dbReference type="Proteomes" id="UP000310532">
    <property type="component" value="Unassembled WGS sequence"/>
</dbReference>
<name>A0A4V3RA21_9BACE</name>
<gene>
    <name evidence="1" type="ORF">E5355_17670</name>
</gene>
<dbReference type="EMBL" id="SRYZ01000067">
    <property type="protein sequence ID" value="TGX99299.1"/>
    <property type="molecule type" value="Genomic_DNA"/>
</dbReference>